<dbReference type="Pfam" id="PF10005">
    <property type="entry name" value="Zn_ribbon_DZR_6"/>
    <property type="match status" value="1"/>
</dbReference>
<dbReference type="Proteomes" id="UP001155483">
    <property type="component" value="Unassembled WGS sequence"/>
</dbReference>
<dbReference type="Gene3D" id="3.40.390.70">
    <property type="match status" value="1"/>
</dbReference>
<reference evidence="2" key="1">
    <citation type="submission" date="2022-09" db="EMBL/GenBank/DDBJ databases">
        <authorList>
            <person name="Yuan C."/>
            <person name="Ke Z."/>
        </authorList>
    </citation>
    <scope>NUCLEOTIDE SEQUENCE</scope>
    <source>
        <strain evidence="2">LB-8</strain>
    </source>
</reference>
<dbReference type="EMBL" id="JAOTIF010000005">
    <property type="protein sequence ID" value="MCU7549344.1"/>
    <property type="molecule type" value="Genomic_DNA"/>
</dbReference>
<proteinExistence type="predicted"/>
<protein>
    <submittedName>
        <fullName evidence="2">Zinc-binding peptidase</fullName>
    </submittedName>
</protein>
<evidence type="ECO:0000313" key="3">
    <source>
        <dbReference type="Proteomes" id="UP001155483"/>
    </source>
</evidence>
<dbReference type="AlphaFoldDB" id="A0A9X2XNX4"/>
<dbReference type="Pfam" id="PF15887">
    <property type="entry name" value="Peptidase_Mx"/>
    <property type="match status" value="1"/>
</dbReference>
<evidence type="ECO:0000259" key="1">
    <source>
        <dbReference type="Pfam" id="PF10005"/>
    </source>
</evidence>
<dbReference type="PIRSF" id="PIRSF012641">
    <property type="entry name" value="UCP012641"/>
    <property type="match status" value="1"/>
</dbReference>
<comment type="caution">
    <text evidence="2">The sequence shown here is derived from an EMBL/GenBank/DDBJ whole genome shotgun (WGS) entry which is preliminary data.</text>
</comment>
<name>A0A9X2XNX4_9BACT</name>
<accession>A0A9X2XNX4</accession>
<gene>
    <name evidence="2" type="ORF">OCK74_09480</name>
</gene>
<sequence>MKLFKCSNCGQLVYFENTHCEHCQSLLGFNADDLQMTSILRAEDTFWMSKGNSGIRYRYCANHEYGVCNWLVPAESESPFCKACALNRTIPNLSKPEYIQHWRVIEFAKHRLIYSLLRMKLPLISKAEDAEKGLCFDFVADGHSVSNERILTGHSNGLITLNIAEADDIIREQTRKLMDEMYRTVLGHFRHEIGHYYWERLINNSADLDAFRQLFGDERADYGAALRIHYSKGPSEEWRAHYISSYASVHPWEDWAESWAHYMHIVDTLETAYSFGFSVDPRGIQTAAPLRTEIKADPYRVKDFDHIMQLWLPLTFTMNSISRSMGLQDLYPFIINQRVQEKLTFIHNIINKNGHSSYMMVGSQDLLML</sequence>
<reference evidence="2" key="2">
    <citation type="submission" date="2023-04" db="EMBL/GenBank/DDBJ databases">
        <title>Paracnuella aquatica gen. nov., sp. nov., a member of the family Chitinophagaceae isolated from a hot spring.</title>
        <authorList>
            <person name="Wang C."/>
        </authorList>
    </citation>
    <scope>NUCLEOTIDE SEQUENCE</scope>
    <source>
        <strain evidence="2">LB-8</strain>
    </source>
</reference>
<dbReference type="InterPro" id="IPR011201">
    <property type="entry name" value="Zinc-ribbon_6_bact"/>
</dbReference>
<dbReference type="RefSeq" id="WP_279296785.1">
    <property type="nucleotide sequence ID" value="NZ_JAOTIF010000005.1"/>
</dbReference>
<evidence type="ECO:0000313" key="2">
    <source>
        <dbReference type="EMBL" id="MCU7549344.1"/>
    </source>
</evidence>
<keyword evidence="3" id="KW-1185">Reference proteome</keyword>
<organism evidence="2 3">
    <name type="scientific">Paraflavisolibacter caeni</name>
    <dbReference type="NCBI Taxonomy" id="2982496"/>
    <lineage>
        <taxon>Bacteria</taxon>
        <taxon>Pseudomonadati</taxon>
        <taxon>Bacteroidota</taxon>
        <taxon>Chitinophagia</taxon>
        <taxon>Chitinophagales</taxon>
        <taxon>Chitinophagaceae</taxon>
        <taxon>Paraflavisolibacter</taxon>
    </lineage>
</organism>
<dbReference type="InterPro" id="IPR031321">
    <property type="entry name" value="UCP012641"/>
</dbReference>
<feature type="domain" description="Zinc-ribbon" evidence="1">
    <location>
        <begin position="3"/>
        <end position="94"/>
    </location>
</feature>